<keyword evidence="4" id="KW-1185">Reference proteome</keyword>
<feature type="region of interest" description="Disordered" evidence="1">
    <location>
        <begin position="149"/>
        <end position="217"/>
    </location>
</feature>
<keyword evidence="2" id="KW-0812">Transmembrane</keyword>
<sequence>MKLGRVSITLGVVFFAACLIEIFGIVSSVTRQLTLVRIYVDLAFLSAVLLAAVGVLDAIAYFAFADDIIEECISLSSRGALDVKSLFRGSAWPRQPILYVEDAQRQCVNAWSKHASSEVLSILFFYLLPSTFSYLLAYTYHRRMPAPRNRRREPIRMERFVNGNSTSQSPVYNTKSDDSPSGSERPKKSGGRGVPLASPVKGSRWTDSSTVSLSPGPPSYGTVGNYFRLHDVQLSANCAE</sequence>
<organism evidence="3 4">
    <name type="scientific">Guyanagaster necrorhizus</name>
    <dbReference type="NCBI Taxonomy" id="856835"/>
    <lineage>
        <taxon>Eukaryota</taxon>
        <taxon>Fungi</taxon>
        <taxon>Dikarya</taxon>
        <taxon>Basidiomycota</taxon>
        <taxon>Agaricomycotina</taxon>
        <taxon>Agaricomycetes</taxon>
        <taxon>Agaricomycetidae</taxon>
        <taxon>Agaricales</taxon>
        <taxon>Marasmiineae</taxon>
        <taxon>Physalacriaceae</taxon>
        <taxon>Guyanagaster</taxon>
    </lineage>
</organism>
<dbReference type="PROSITE" id="PS51257">
    <property type="entry name" value="PROKAR_LIPOPROTEIN"/>
    <property type="match status" value="1"/>
</dbReference>
<feature type="transmembrane region" description="Helical" evidence="2">
    <location>
        <begin position="119"/>
        <end position="140"/>
    </location>
</feature>
<accession>A0A9P8ARJ7</accession>
<dbReference type="GeneID" id="66102273"/>
<proteinExistence type="predicted"/>
<evidence type="ECO:0000313" key="3">
    <source>
        <dbReference type="EMBL" id="KAG7445264.1"/>
    </source>
</evidence>
<dbReference type="OrthoDB" id="2927416at2759"/>
<dbReference type="Proteomes" id="UP000812287">
    <property type="component" value="Unassembled WGS sequence"/>
</dbReference>
<dbReference type="RefSeq" id="XP_043038764.1">
    <property type="nucleotide sequence ID" value="XM_043179977.1"/>
</dbReference>
<gene>
    <name evidence="3" type="ORF">BT62DRAFT_186612</name>
</gene>
<feature type="transmembrane region" description="Helical" evidence="2">
    <location>
        <begin position="38"/>
        <end position="64"/>
    </location>
</feature>
<feature type="transmembrane region" description="Helical" evidence="2">
    <location>
        <begin position="6"/>
        <end position="26"/>
    </location>
</feature>
<reference evidence="3" key="1">
    <citation type="submission" date="2020-11" db="EMBL/GenBank/DDBJ databases">
        <title>Adaptations for nitrogen fixation in a non-lichenized fungal sporocarp promotes dispersal by wood-feeding termites.</title>
        <authorList>
            <consortium name="DOE Joint Genome Institute"/>
            <person name="Koch R.A."/>
            <person name="Yoon G."/>
            <person name="Arayal U."/>
            <person name="Lail K."/>
            <person name="Amirebrahimi M."/>
            <person name="Labutti K."/>
            <person name="Lipzen A."/>
            <person name="Riley R."/>
            <person name="Barry K."/>
            <person name="Henrissat B."/>
            <person name="Grigoriev I.V."/>
            <person name="Herr J.R."/>
            <person name="Aime M.C."/>
        </authorList>
    </citation>
    <scope>NUCLEOTIDE SEQUENCE</scope>
    <source>
        <strain evidence="3">MCA 3950</strain>
    </source>
</reference>
<keyword evidence="2" id="KW-1133">Transmembrane helix</keyword>
<keyword evidence="2" id="KW-0472">Membrane</keyword>
<name>A0A9P8ARJ7_9AGAR</name>
<protein>
    <recommendedName>
        <fullName evidence="5">Transmembrane protein</fullName>
    </recommendedName>
</protein>
<comment type="caution">
    <text evidence="3">The sequence shown here is derived from an EMBL/GenBank/DDBJ whole genome shotgun (WGS) entry which is preliminary data.</text>
</comment>
<evidence type="ECO:0008006" key="5">
    <source>
        <dbReference type="Google" id="ProtNLM"/>
    </source>
</evidence>
<dbReference type="EMBL" id="MU250537">
    <property type="protein sequence ID" value="KAG7445264.1"/>
    <property type="molecule type" value="Genomic_DNA"/>
</dbReference>
<feature type="compositionally biased region" description="Polar residues" evidence="1">
    <location>
        <begin position="162"/>
        <end position="182"/>
    </location>
</feature>
<evidence type="ECO:0000256" key="1">
    <source>
        <dbReference type="SAM" id="MobiDB-lite"/>
    </source>
</evidence>
<dbReference type="AlphaFoldDB" id="A0A9P8ARJ7"/>
<evidence type="ECO:0000256" key="2">
    <source>
        <dbReference type="SAM" id="Phobius"/>
    </source>
</evidence>
<evidence type="ECO:0000313" key="4">
    <source>
        <dbReference type="Proteomes" id="UP000812287"/>
    </source>
</evidence>